<comment type="caution">
    <text evidence="1">The sequence shown here is derived from an EMBL/GenBank/DDBJ whole genome shotgun (WGS) entry which is preliminary data.</text>
</comment>
<name>A0A0F9EHK7_9ZZZZ</name>
<sequence length="103" mass="11693">MINRRKFLTLVRNRVAAGVLCSGMLTDALQKVSITSGTHYYTIIADDISNSVFTATEALAMMRKVNFWHSQYMNEPAEYYGVGILEQTIKFQEEVKNAHQTNT</sequence>
<protein>
    <submittedName>
        <fullName evidence="1">Uncharacterized protein</fullName>
    </submittedName>
</protein>
<reference evidence="1" key="1">
    <citation type="journal article" date="2015" name="Nature">
        <title>Complex archaea that bridge the gap between prokaryotes and eukaryotes.</title>
        <authorList>
            <person name="Spang A."/>
            <person name="Saw J.H."/>
            <person name="Jorgensen S.L."/>
            <person name="Zaremba-Niedzwiedzka K."/>
            <person name="Martijn J."/>
            <person name="Lind A.E."/>
            <person name="van Eijk R."/>
            <person name="Schleper C."/>
            <person name="Guy L."/>
            <person name="Ettema T.J."/>
        </authorList>
    </citation>
    <scope>NUCLEOTIDE SEQUENCE</scope>
</reference>
<organism evidence="1">
    <name type="scientific">marine sediment metagenome</name>
    <dbReference type="NCBI Taxonomy" id="412755"/>
    <lineage>
        <taxon>unclassified sequences</taxon>
        <taxon>metagenomes</taxon>
        <taxon>ecological metagenomes</taxon>
    </lineage>
</organism>
<gene>
    <name evidence="1" type="ORF">LCGC14_2425450</name>
</gene>
<accession>A0A0F9EHK7</accession>
<proteinExistence type="predicted"/>
<dbReference type="EMBL" id="LAZR01036977">
    <property type="protein sequence ID" value="KKL23433.1"/>
    <property type="molecule type" value="Genomic_DNA"/>
</dbReference>
<evidence type="ECO:0000313" key="1">
    <source>
        <dbReference type="EMBL" id="KKL23433.1"/>
    </source>
</evidence>
<dbReference type="AlphaFoldDB" id="A0A0F9EHK7"/>